<dbReference type="AlphaFoldDB" id="X1EW65"/>
<gene>
    <name evidence="2" type="ORF">S01H4_58171</name>
</gene>
<protein>
    <recommendedName>
        <fullName evidence="1">Bacteriophage CI repressor N-terminal domain-containing protein</fullName>
    </recommendedName>
</protein>
<reference evidence="2" key="1">
    <citation type="journal article" date="2014" name="Front. Microbiol.">
        <title>High frequency of phylogenetically diverse reductive dehalogenase-homologous genes in deep subseafloor sedimentary metagenomes.</title>
        <authorList>
            <person name="Kawai M."/>
            <person name="Futagami T."/>
            <person name="Toyoda A."/>
            <person name="Takaki Y."/>
            <person name="Nishi S."/>
            <person name="Hori S."/>
            <person name="Arai W."/>
            <person name="Tsubouchi T."/>
            <person name="Morono Y."/>
            <person name="Uchiyama I."/>
            <person name="Ito T."/>
            <person name="Fujiyama A."/>
            <person name="Inagaki F."/>
            <person name="Takami H."/>
        </authorList>
    </citation>
    <scope>NUCLEOTIDE SEQUENCE</scope>
    <source>
        <strain evidence="2">Expedition CK06-06</strain>
    </source>
</reference>
<dbReference type="InterPro" id="IPR010982">
    <property type="entry name" value="Lambda_DNA-bd_dom_sf"/>
</dbReference>
<comment type="caution">
    <text evidence="2">The sequence shown here is derived from an EMBL/GenBank/DDBJ whole genome shotgun (WGS) entry which is preliminary data.</text>
</comment>
<dbReference type="EMBL" id="BART01033951">
    <property type="protein sequence ID" value="GAH12868.1"/>
    <property type="molecule type" value="Genomic_DNA"/>
</dbReference>
<dbReference type="InterPro" id="IPR010744">
    <property type="entry name" value="Phage_CI_N"/>
</dbReference>
<organism evidence="2">
    <name type="scientific">marine sediment metagenome</name>
    <dbReference type="NCBI Taxonomy" id="412755"/>
    <lineage>
        <taxon>unclassified sequences</taxon>
        <taxon>metagenomes</taxon>
        <taxon>ecological metagenomes</taxon>
    </lineage>
</organism>
<dbReference type="GO" id="GO:0003677">
    <property type="term" value="F:DNA binding"/>
    <property type="evidence" value="ECO:0007669"/>
    <property type="project" value="InterPro"/>
</dbReference>
<feature type="domain" description="Bacteriophage CI repressor N-terminal" evidence="1">
    <location>
        <begin position="3"/>
        <end position="62"/>
    </location>
</feature>
<evidence type="ECO:0000259" key="1">
    <source>
        <dbReference type="Pfam" id="PF07022"/>
    </source>
</evidence>
<proteinExistence type="predicted"/>
<dbReference type="GO" id="GO:0045892">
    <property type="term" value="P:negative regulation of DNA-templated transcription"/>
    <property type="evidence" value="ECO:0007669"/>
    <property type="project" value="InterPro"/>
</dbReference>
<evidence type="ECO:0000313" key="2">
    <source>
        <dbReference type="EMBL" id="GAH12868.1"/>
    </source>
</evidence>
<sequence length="132" mass="14986">IADILGRIGEIVGSSKNIDIAKNLKVSPSVCSNWKDRGAIPWAELFKFSLDRNVSFDWLLTGGQFENKNINSKEPGELMKLKEEQISILKKYAVALEENKRLQAKIASYEKILTFCQPPVEDYQKCSVPPWQ</sequence>
<accession>X1EW65</accession>
<dbReference type="Gene3D" id="1.10.260.40">
    <property type="entry name" value="lambda repressor-like DNA-binding domains"/>
    <property type="match status" value="1"/>
</dbReference>
<dbReference type="Pfam" id="PF07022">
    <property type="entry name" value="Phage_CI_repr"/>
    <property type="match status" value="1"/>
</dbReference>
<name>X1EW65_9ZZZZ</name>
<feature type="non-terminal residue" evidence="2">
    <location>
        <position position="1"/>
    </location>
</feature>